<evidence type="ECO:0000313" key="3">
    <source>
        <dbReference type="EMBL" id="KAA6396327.1"/>
    </source>
</evidence>
<sequence length="1090" mass="124584">MAKACFICLEPGHIACDCPKNTSNKNYVLLKEFRTTKLIKIDKKQDEGQEVVDNGKLIISNQLPEEGNFEEEVKTTDYCTICSGIPSTTEKLDLHIFLNGQFGEICDLWIEKRNGNEPRQALIYFAKPEGVQKAVSIKQKIKFQTSQITLESCSEKLKELTQIRRTALKSEESQDEVSSQQRNTIQDLGALLKLLNQVRSTVAKREGGYPSISPNHLIQIKFACDILYLIVSRNHAAIEVIEEAQITKDLIQLFGSLVKSDIMSSIRSIVDAKGYRDDRREANPLYEQMKKDDINIIRDQCLIIGQPDQVQNDASVALGILMRARNIEFNFRKRIIKQLKKLIKNEKDIEEFVSIIDIFSGWACKKSNIPDIASDGFIQFMTQFAKSPEENIQAYTLELFLILAENNFQVEQEIRQAVDDYGLLDITGTFGLEVDYRAFVQTQKWGNHKLLNTIIKIIKLRDDYEQSDPYKQVQMMDNQMFSDLQSIIKEANDQVSKSVSQKSPVSSLTMGIINNICAFVVSALNNNQEIMVNRITKTKIPQILISSMKNIPSSQIKGIQILVIYHIAADGFDLTSKELYKYGAAQVLSKSVTKPMAEMVVINSLVCLQNLVGSGLQVVNSESTFKYQMSLRTLHPYYDDFQQFDILGALEQCINDFRSSAKICSYASRVLAIVCKGRVIPSQRLRTIIASLKKIYNIQSRSSKELQEILLYFEELFQDGKAKMRQTIKEILPENYLWSLVDKKLYSLQFNKVVDFGDGFQHNPAFSSFLLNESVLQLLVWYKEDQRMDQICTIINQLEFSGIEELKGKNAKDDKWKKMKNQWDQLRKILQLVSEMKDQDMSVGAMVLVRTGISQYFFGITEEWVEEEIISISLSALNKISSEIDDFLLYNLISSQICKWIAFIIDECKHRRLSSVVKEQAVQYAAYLAIRGEQMSQLMEVNHAIESIVKLASKDIIPGLNKIDQQYMIFYSSEVIQYISMNVGPVLINKLIHQLNIIKLISKHVCSPGGGGIDNDDIIGSSLRNFTNILKNLEKKKSQPREKQLLDDAKEKIEEQGLVQEDDAMLFYYDKRQSIGVFSCARDLQYKLQY</sequence>
<dbReference type="InterPro" id="IPR035979">
    <property type="entry name" value="RBD_domain_sf"/>
</dbReference>
<evidence type="ECO:0000259" key="2">
    <source>
        <dbReference type="PROSITE" id="PS50158"/>
    </source>
</evidence>
<dbReference type="InterPro" id="IPR001878">
    <property type="entry name" value="Znf_CCHC"/>
</dbReference>
<dbReference type="PROSITE" id="PS50158">
    <property type="entry name" value="ZF_CCHC"/>
    <property type="match status" value="1"/>
</dbReference>
<evidence type="ECO:0000256" key="1">
    <source>
        <dbReference type="PROSITE-ProRule" id="PRU00047"/>
    </source>
</evidence>
<dbReference type="Proteomes" id="UP000324800">
    <property type="component" value="Unassembled WGS sequence"/>
</dbReference>
<dbReference type="GO" id="GO:0008270">
    <property type="term" value="F:zinc ion binding"/>
    <property type="evidence" value="ECO:0007669"/>
    <property type="project" value="UniProtKB-KW"/>
</dbReference>
<comment type="caution">
    <text evidence="3">The sequence shown here is derived from an EMBL/GenBank/DDBJ whole genome shotgun (WGS) entry which is preliminary data.</text>
</comment>
<name>A0A5J4WMM5_9EUKA</name>
<dbReference type="GO" id="GO:0003723">
    <property type="term" value="F:RNA binding"/>
    <property type="evidence" value="ECO:0007669"/>
    <property type="project" value="InterPro"/>
</dbReference>
<keyword evidence="1" id="KW-0479">Metal-binding</keyword>
<feature type="domain" description="CCHC-type" evidence="2">
    <location>
        <begin position="5"/>
        <end position="20"/>
    </location>
</feature>
<dbReference type="SUPFAM" id="SSF48371">
    <property type="entry name" value="ARM repeat"/>
    <property type="match status" value="2"/>
</dbReference>
<dbReference type="InterPro" id="IPR036875">
    <property type="entry name" value="Znf_CCHC_sf"/>
</dbReference>
<dbReference type="SUPFAM" id="SSF57756">
    <property type="entry name" value="Retrovirus zinc finger-like domains"/>
    <property type="match status" value="1"/>
</dbReference>
<accession>A0A5J4WMM5</accession>
<proteinExistence type="predicted"/>
<dbReference type="InterPro" id="IPR016024">
    <property type="entry name" value="ARM-type_fold"/>
</dbReference>
<dbReference type="SUPFAM" id="SSF54928">
    <property type="entry name" value="RNA-binding domain, RBD"/>
    <property type="match status" value="1"/>
</dbReference>
<dbReference type="InterPro" id="IPR000504">
    <property type="entry name" value="RRM_dom"/>
</dbReference>
<dbReference type="EMBL" id="SNRW01001453">
    <property type="protein sequence ID" value="KAA6396327.1"/>
    <property type="molecule type" value="Genomic_DNA"/>
</dbReference>
<reference evidence="3 4" key="1">
    <citation type="submission" date="2019-03" db="EMBL/GenBank/DDBJ databases">
        <title>Single cell metagenomics reveals metabolic interactions within the superorganism composed of flagellate Streblomastix strix and complex community of Bacteroidetes bacteria on its surface.</title>
        <authorList>
            <person name="Treitli S.C."/>
            <person name="Kolisko M."/>
            <person name="Husnik F."/>
            <person name="Keeling P."/>
            <person name="Hampl V."/>
        </authorList>
    </citation>
    <scope>NUCLEOTIDE SEQUENCE [LARGE SCALE GENOMIC DNA]</scope>
    <source>
        <strain evidence="3">ST1C</strain>
    </source>
</reference>
<dbReference type="CDD" id="cd00590">
    <property type="entry name" value="RRM_SF"/>
    <property type="match status" value="1"/>
</dbReference>
<keyword evidence="1" id="KW-0862">Zinc</keyword>
<keyword evidence="1" id="KW-0863">Zinc-finger</keyword>
<organism evidence="3 4">
    <name type="scientific">Streblomastix strix</name>
    <dbReference type="NCBI Taxonomy" id="222440"/>
    <lineage>
        <taxon>Eukaryota</taxon>
        <taxon>Metamonada</taxon>
        <taxon>Preaxostyla</taxon>
        <taxon>Oxymonadida</taxon>
        <taxon>Streblomastigidae</taxon>
        <taxon>Streblomastix</taxon>
    </lineage>
</organism>
<dbReference type="InterPro" id="IPR011989">
    <property type="entry name" value="ARM-like"/>
</dbReference>
<dbReference type="SMART" id="SM00343">
    <property type="entry name" value="ZnF_C2HC"/>
    <property type="match status" value="1"/>
</dbReference>
<dbReference type="AlphaFoldDB" id="A0A5J4WMM5"/>
<protein>
    <recommendedName>
        <fullName evidence="2">CCHC-type domain-containing protein</fullName>
    </recommendedName>
</protein>
<dbReference type="SMART" id="SM00360">
    <property type="entry name" value="RRM"/>
    <property type="match status" value="1"/>
</dbReference>
<dbReference type="Gene3D" id="1.25.10.10">
    <property type="entry name" value="Leucine-rich Repeat Variant"/>
    <property type="match status" value="1"/>
</dbReference>
<gene>
    <name evidence="3" type="ORF">EZS28_008146</name>
</gene>
<evidence type="ECO:0000313" key="4">
    <source>
        <dbReference type="Proteomes" id="UP000324800"/>
    </source>
</evidence>